<dbReference type="PANTHER" id="PTHR11926:SF774">
    <property type="entry name" value="UDP-GLYCOSYLTRANSFERASE 85A1-RELATED"/>
    <property type="match status" value="1"/>
</dbReference>
<feature type="domain" description="Glycosyltransferase N-terminal" evidence="2">
    <location>
        <begin position="13"/>
        <end position="138"/>
    </location>
</feature>
<evidence type="ECO:0000313" key="4">
    <source>
        <dbReference type="Proteomes" id="UP001189122"/>
    </source>
</evidence>
<accession>A0ABN7EDK1</accession>
<reference evidence="4" key="1">
    <citation type="journal article" date="2020" name="Sci. Rep.">
        <title>Chromosome-scale genome assembly for the duckweed Spirodela intermedia, integrating cytogenetic maps, PacBio and Oxford Nanopore libraries.</title>
        <authorList>
            <person name="Hoang P.T.N."/>
            <person name="Fiebig A."/>
            <person name="Novak P."/>
            <person name="Macas J."/>
            <person name="Cao H.X."/>
            <person name="Stepanenko A."/>
            <person name="Chen G."/>
            <person name="Borisjuk N."/>
            <person name="Scholz U."/>
            <person name="Schubert I."/>
        </authorList>
    </citation>
    <scope>NUCLEOTIDE SEQUENCE [LARGE SCALE GENOMIC DNA]</scope>
</reference>
<comment type="similarity">
    <text evidence="1">Belongs to the UDP-glycosyltransferase family.</text>
</comment>
<evidence type="ECO:0000259" key="2">
    <source>
        <dbReference type="Pfam" id="PF26168"/>
    </source>
</evidence>
<dbReference type="EMBL" id="CACRZD030000264">
    <property type="protein sequence ID" value="CAA6675265.1"/>
    <property type="molecule type" value="Genomic_DNA"/>
</dbReference>
<dbReference type="InterPro" id="IPR058980">
    <property type="entry name" value="Glyco_transf_N"/>
</dbReference>
<protein>
    <recommendedName>
        <fullName evidence="2">Glycosyltransferase N-terminal domain-containing protein</fullName>
    </recommendedName>
</protein>
<dbReference type="Pfam" id="PF26168">
    <property type="entry name" value="Glyco_transf_N"/>
    <property type="match status" value="1"/>
</dbReference>
<name>A0ABN7EDK1_SPIIN</name>
<evidence type="ECO:0000256" key="1">
    <source>
        <dbReference type="ARBA" id="ARBA00009995"/>
    </source>
</evidence>
<proteinExistence type="inferred from homology"/>
<dbReference type="PANTHER" id="PTHR11926">
    <property type="entry name" value="GLUCOSYL/GLUCURONOSYL TRANSFERASES"/>
    <property type="match status" value="1"/>
</dbReference>
<sequence>MGSISISEKPHAVCVPYPAQGHITPMMMLAKLLHSRGFHITFVNTEYNHRRLLKSRGPSALDGLPDFRFETIPDGLPPSDIDGTQDIPSLCESTMNTCLVPFRELLAGLKSSGDVPPVTCIISDGVMSFTLDAAEEIGVPEVLFWTTSACGFMDSADLTNGYLDTTIDWIPGMPNVRLKDLPSFIRTTNTDEFMLKFVLHETERSLFFRYASDSRRRQFDDPFH</sequence>
<dbReference type="Proteomes" id="UP001189122">
    <property type="component" value="Unassembled WGS sequence"/>
</dbReference>
<keyword evidence="4" id="KW-1185">Reference proteome</keyword>
<dbReference type="SUPFAM" id="SSF53756">
    <property type="entry name" value="UDP-Glycosyltransferase/glycogen phosphorylase"/>
    <property type="match status" value="1"/>
</dbReference>
<evidence type="ECO:0000313" key="3">
    <source>
        <dbReference type="EMBL" id="CAA6675265.1"/>
    </source>
</evidence>
<comment type="caution">
    <text evidence="3">The sequence shown here is derived from an EMBL/GenBank/DDBJ whole genome shotgun (WGS) entry which is preliminary data.</text>
</comment>
<dbReference type="Gene3D" id="3.40.50.2000">
    <property type="entry name" value="Glycogen Phosphorylase B"/>
    <property type="match status" value="1"/>
</dbReference>
<gene>
    <name evidence="3" type="ORF">SI7747_UN021607</name>
</gene>
<organism evidence="3 4">
    <name type="scientific">Spirodela intermedia</name>
    <name type="common">Intermediate duckweed</name>
    <dbReference type="NCBI Taxonomy" id="51605"/>
    <lineage>
        <taxon>Eukaryota</taxon>
        <taxon>Viridiplantae</taxon>
        <taxon>Streptophyta</taxon>
        <taxon>Embryophyta</taxon>
        <taxon>Tracheophyta</taxon>
        <taxon>Spermatophyta</taxon>
        <taxon>Magnoliopsida</taxon>
        <taxon>Liliopsida</taxon>
        <taxon>Araceae</taxon>
        <taxon>Lemnoideae</taxon>
        <taxon>Spirodela</taxon>
    </lineage>
</organism>